<dbReference type="PROSITE" id="PS00474">
    <property type="entry name" value="RIBOSOMAL_L3"/>
    <property type="match status" value="1"/>
</dbReference>
<dbReference type="NCBIfam" id="TIGR03625">
    <property type="entry name" value="L3_bact"/>
    <property type="match status" value="1"/>
</dbReference>
<evidence type="ECO:0000313" key="11">
    <source>
        <dbReference type="Proteomes" id="UP000603434"/>
    </source>
</evidence>
<dbReference type="Proteomes" id="UP000603434">
    <property type="component" value="Unassembled WGS sequence"/>
</dbReference>
<organism evidence="10 11">
    <name type="scientific">Candidatus Desulfatibia profunda</name>
    <dbReference type="NCBI Taxonomy" id="2841695"/>
    <lineage>
        <taxon>Bacteria</taxon>
        <taxon>Pseudomonadati</taxon>
        <taxon>Thermodesulfobacteriota</taxon>
        <taxon>Desulfobacteria</taxon>
        <taxon>Desulfobacterales</taxon>
        <taxon>Desulfobacterales incertae sedis</taxon>
        <taxon>Candidatus Desulfatibia</taxon>
    </lineage>
</organism>
<dbReference type="FunFam" id="2.40.30.10:FF:000004">
    <property type="entry name" value="50S ribosomal protein L3"/>
    <property type="match status" value="1"/>
</dbReference>
<dbReference type="PANTHER" id="PTHR11229:SF16">
    <property type="entry name" value="LARGE RIBOSOMAL SUBUNIT PROTEIN UL3C"/>
    <property type="match status" value="1"/>
</dbReference>
<dbReference type="InterPro" id="IPR000597">
    <property type="entry name" value="Ribosomal_uL3"/>
</dbReference>
<sequence>MCKGLIGKKLGMTGMFTAEGERIPVTVLQVGPCVVIQIKTTATDGYNALQLGFGEKKASRVNKPLAGHLQKSGGGRYAFLREVPVENPGEYSLGQTISLDVFKVGERVDVTGSTKGRGFAGVVKRHGFHGGKETHGCTSHRVPGSIGSSAWPSRVVKGKKLPGRYGNERKTIRNLEIIDIRPKQNLVLIKGSVPGSRSGLVVIRKLKFAE</sequence>
<dbReference type="EMBL" id="JACNJH010000080">
    <property type="protein sequence ID" value="MBC8360310.1"/>
    <property type="molecule type" value="Genomic_DNA"/>
</dbReference>
<name>A0A8J6NQL1_9BACT</name>
<dbReference type="GO" id="GO:0019843">
    <property type="term" value="F:rRNA binding"/>
    <property type="evidence" value="ECO:0007669"/>
    <property type="project" value="UniProtKB-UniRule"/>
</dbReference>
<dbReference type="Gene3D" id="3.30.160.810">
    <property type="match status" value="1"/>
</dbReference>
<evidence type="ECO:0000256" key="6">
    <source>
        <dbReference type="ARBA" id="ARBA00035243"/>
    </source>
</evidence>
<evidence type="ECO:0000256" key="2">
    <source>
        <dbReference type="ARBA" id="ARBA00022730"/>
    </source>
</evidence>
<dbReference type="FunFam" id="3.30.160.810:FF:000001">
    <property type="entry name" value="50S ribosomal protein L3"/>
    <property type="match status" value="1"/>
</dbReference>
<dbReference type="InterPro" id="IPR019926">
    <property type="entry name" value="Ribosomal_uL3_CS"/>
</dbReference>
<keyword evidence="2 7" id="KW-0699">rRNA-binding</keyword>
<reference evidence="10 11" key="1">
    <citation type="submission" date="2020-08" db="EMBL/GenBank/DDBJ databases">
        <title>Bridging the membrane lipid divide: bacteria of the FCB group superphylum have the potential to synthesize archaeal ether lipids.</title>
        <authorList>
            <person name="Villanueva L."/>
            <person name="Von Meijenfeldt F.A.B."/>
            <person name="Westbye A.B."/>
            <person name="Yadav S."/>
            <person name="Hopmans E.C."/>
            <person name="Dutilh B.E."/>
            <person name="Sinninghe Damste J.S."/>
        </authorList>
    </citation>
    <scope>NUCLEOTIDE SEQUENCE [LARGE SCALE GENOMIC DNA]</scope>
    <source>
        <strain evidence="10">NIOZ-UU30</strain>
    </source>
</reference>
<evidence type="ECO:0000256" key="8">
    <source>
        <dbReference type="RuleBase" id="RU003905"/>
    </source>
</evidence>
<keyword evidence="3 7" id="KW-0694">RNA-binding</keyword>
<keyword evidence="4 7" id="KW-0689">Ribosomal protein</keyword>
<evidence type="ECO:0000256" key="5">
    <source>
        <dbReference type="ARBA" id="ARBA00023274"/>
    </source>
</evidence>
<dbReference type="HAMAP" id="MF_01325_B">
    <property type="entry name" value="Ribosomal_uL3_B"/>
    <property type="match status" value="1"/>
</dbReference>
<dbReference type="SUPFAM" id="SSF50447">
    <property type="entry name" value="Translation proteins"/>
    <property type="match status" value="1"/>
</dbReference>
<proteinExistence type="inferred from homology"/>
<evidence type="ECO:0000256" key="7">
    <source>
        <dbReference type="HAMAP-Rule" id="MF_01325"/>
    </source>
</evidence>
<comment type="caution">
    <text evidence="10">The sequence shown here is derived from an EMBL/GenBank/DDBJ whole genome shotgun (WGS) entry which is preliminary data.</text>
</comment>
<protein>
    <recommendedName>
        <fullName evidence="6 7">Large ribosomal subunit protein uL3</fullName>
    </recommendedName>
</protein>
<dbReference type="GO" id="GO:0006412">
    <property type="term" value="P:translation"/>
    <property type="evidence" value="ECO:0007669"/>
    <property type="project" value="UniProtKB-UniRule"/>
</dbReference>
<dbReference type="InterPro" id="IPR019927">
    <property type="entry name" value="Ribosomal_uL3_bac/org-type"/>
</dbReference>
<gene>
    <name evidence="7 10" type="primary">rplC</name>
    <name evidence="10" type="ORF">H8E23_02780</name>
</gene>
<comment type="function">
    <text evidence="7 9">One of the primary rRNA binding proteins, it binds directly near the 3'-end of the 23S rRNA, where it nucleates assembly of the 50S subunit.</text>
</comment>
<evidence type="ECO:0000256" key="4">
    <source>
        <dbReference type="ARBA" id="ARBA00022980"/>
    </source>
</evidence>
<dbReference type="Pfam" id="PF00297">
    <property type="entry name" value="Ribosomal_L3"/>
    <property type="match status" value="1"/>
</dbReference>
<keyword evidence="5 7" id="KW-0687">Ribonucleoprotein</keyword>
<dbReference type="InterPro" id="IPR009000">
    <property type="entry name" value="Transl_B-barrel_sf"/>
</dbReference>
<evidence type="ECO:0000256" key="1">
    <source>
        <dbReference type="ARBA" id="ARBA00006540"/>
    </source>
</evidence>
<evidence type="ECO:0000313" key="10">
    <source>
        <dbReference type="EMBL" id="MBC8360310.1"/>
    </source>
</evidence>
<accession>A0A8J6NQL1</accession>
<dbReference type="PANTHER" id="PTHR11229">
    <property type="entry name" value="50S RIBOSOMAL PROTEIN L3"/>
    <property type="match status" value="1"/>
</dbReference>
<dbReference type="GO" id="GO:0003735">
    <property type="term" value="F:structural constituent of ribosome"/>
    <property type="evidence" value="ECO:0007669"/>
    <property type="project" value="UniProtKB-UniRule"/>
</dbReference>
<comment type="subunit">
    <text evidence="7 9">Part of the 50S ribosomal subunit. Forms a cluster with proteins L14 and L19.</text>
</comment>
<dbReference type="Gene3D" id="2.40.30.10">
    <property type="entry name" value="Translation factors"/>
    <property type="match status" value="1"/>
</dbReference>
<dbReference type="AlphaFoldDB" id="A0A8J6NQL1"/>
<comment type="similarity">
    <text evidence="1 7 8">Belongs to the universal ribosomal protein uL3 family.</text>
</comment>
<dbReference type="GO" id="GO:0022625">
    <property type="term" value="C:cytosolic large ribosomal subunit"/>
    <property type="evidence" value="ECO:0007669"/>
    <property type="project" value="TreeGrafter"/>
</dbReference>
<evidence type="ECO:0000256" key="9">
    <source>
        <dbReference type="RuleBase" id="RU003906"/>
    </source>
</evidence>
<evidence type="ECO:0000256" key="3">
    <source>
        <dbReference type="ARBA" id="ARBA00022884"/>
    </source>
</evidence>